<dbReference type="PANTHER" id="PTHR34824">
    <property type="entry name" value="HEAT-INDUCIBLE TRANSCRIPTION REPRESSOR HRCA"/>
    <property type="match status" value="1"/>
</dbReference>
<comment type="similarity">
    <text evidence="5">Belongs to the HrcA family.</text>
</comment>
<dbReference type="eggNOG" id="COG1420">
    <property type="taxonomic scope" value="Bacteria"/>
</dbReference>
<proteinExistence type="inferred from homology"/>
<evidence type="ECO:0000259" key="7">
    <source>
        <dbReference type="Pfam" id="PF03444"/>
    </source>
</evidence>
<evidence type="ECO:0000256" key="2">
    <source>
        <dbReference type="ARBA" id="ARBA00023015"/>
    </source>
</evidence>
<keyword evidence="2 5" id="KW-0805">Transcription regulation</keyword>
<dbReference type="PANTHER" id="PTHR34824:SF1">
    <property type="entry name" value="HEAT-INDUCIBLE TRANSCRIPTION REPRESSOR HRCA"/>
    <property type="match status" value="1"/>
</dbReference>
<dbReference type="SUPFAM" id="SSF46785">
    <property type="entry name" value="Winged helix' DNA-binding domain"/>
    <property type="match status" value="1"/>
</dbReference>
<organism evidence="8 9">
    <name type="scientific">Thiocystis violascens (strain ATCC 17096 / DSM 198 / 6111)</name>
    <name type="common">Chromatium violascens</name>
    <dbReference type="NCBI Taxonomy" id="765911"/>
    <lineage>
        <taxon>Bacteria</taxon>
        <taxon>Pseudomonadati</taxon>
        <taxon>Pseudomonadota</taxon>
        <taxon>Gammaproteobacteria</taxon>
        <taxon>Chromatiales</taxon>
        <taxon>Chromatiaceae</taxon>
        <taxon>Thiocystis</taxon>
    </lineage>
</organism>
<keyword evidence="3 5" id="KW-0346">Stress response</keyword>
<dbReference type="KEGG" id="tvi:Thivi_4595"/>
<dbReference type="InterPro" id="IPR036388">
    <property type="entry name" value="WH-like_DNA-bd_sf"/>
</dbReference>
<protein>
    <recommendedName>
        <fullName evidence="5">Heat-inducible transcription repressor HrcA</fullName>
    </recommendedName>
</protein>
<evidence type="ECO:0000256" key="5">
    <source>
        <dbReference type="HAMAP-Rule" id="MF_00081"/>
    </source>
</evidence>
<dbReference type="HOGENOM" id="CLU_050019_0_0_6"/>
<gene>
    <name evidence="5" type="primary">hrcA</name>
    <name evidence="8" type="ordered locus">Thivi_4595</name>
</gene>
<dbReference type="Gene3D" id="3.30.390.60">
    <property type="entry name" value="Heat-inducible transcription repressor hrca homolog, domain 3"/>
    <property type="match status" value="1"/>
</dbReference>
<dbReference type="InterPro" id="IPR005104">
    <property type="entry name" value="WHTH_HrcA_DNA-bd"/>
</dbReference>
<name>I3YHB9_THIV6</name>
<evidence type="ECO:0000256" key="1">
    <source>
        <dbReference type="ARBA" id="ARBA00022491"/>
    </source>
</evidence>
<dbReference type="Pfam" id="PF03444">
    <property type="entry name" value="WHD_HrcA"/>
    <property type="match status" value="1"/>
</dbReference>
<dbReference type="Proteomes" id="UP000006062">
    <property type="component" value="Chromosome"/>
</dbReference>
<dbReference type="PIRSF" id="PIRSF005485">
    <property type="entry name" value="HrcA"/>
    <property type="match status" value="1"/>
</dbReference>
<dbReference type="InterPro" id="IPR029016">
    <property type="entry name" value="GAF-like_dom_sf"/>
</dbReference>
<dbReference type="AlphaFoldDB" id="I3YHB9"/>
<dbReference type="Pfam" id="PF01628">
    <property type="entry name" value="HrcA"/>
    <property type="match status" value="1"/>
</dbReference>
<keyword evidence="4 5" id="KW-0804">Transcription</keyword>
<dbReference type="InterPro" id="IPR002571">
    <property type="entry name" value="HrcA"/>
</dbReference>
<evidence type="ECO:0000313" key="9">
    <source>
        <dbReference type="Proteomes" id="UP000006062"/>
    </source>
</evidence>
<reference evidence="8 9" key="1">
    <citation type="submission" date="2012-06" db="EMBL/GenBank/DDBJ databases">
        <title>Complete sequence of Thiocystis violascens DSM 198.</title>
        <authorList>
            <consortium name="US DOE Joint Genome Institute"/>
            <person name="Lucas S."/>
            <person name="Han J."/>
            <person name="Lapidus A."/>
            <person name="Cheng J.-F."/>
            <person name="Goodwin L."/>
            <person name="Pitluck S."/>
            <person name="Peters L."/>
            <person name="Ovchinnikova G."/>
            <person name="Teshima H."/>
            <person name="Detter J.C."/>
            <person name="Han C."/>
            <person name="Tapia R."/>
            <person name="Land M."/>
            <person name="Hauser L."/>
            <person name="Kyrpides N."/>
            <person name="Ivanova N."/>
            <person name="Pagani I."/>
            <person name="Vogl K."/>
            <person name="Liu Z."/>
            <person name="Frigaard N.-U."/>
            <person name="Bryant D."/>
            <person name="Woyke T."/>
        </authorList>
    </citation>
    <scope>NUCLEOTIDE SEQUENCE [LARGE SCALE GENOMIC DNA]</scope>
    <source>
        <strain evidence="9">ATCC 17096 / DSM 198 / 6111</strain>
    </source>
</reference>
<dbReference type="OrthoDB" id="9783139at2"/>
<dbReference type="SUPFAM" id="SSF55781">
    <property type="entry name" value="GAF domain-like"/>
    <property type="match status" value="1"/>
</dbReference>
<dbReference type="STRING" id="765911.Thivi_4595"/>
<dbReference type="Gene3D" id="3.30.450.40">
    <property type="match status" value="1"/>
</dbReference>
<keyword evidence="1 5" id="KW-0678">Repressor</keyword>
<feature type="domain" description="Winged helix-turn-helix transcription repressor HrcA DNA-binding" evidence="7">
    <location>
        <begin position="46"/>
        <end position="110"/>
    </location>
</feature>
<evidence type="ECO:0000313" key="8">
    <source>
        <dbReference type="EMBL" id="AFL76387.1"/>
    </source>
</evidence>
<dbReference type="InterPro" id="IPR036390">
    <property type="entry name" value="WH_DNA-bd_sf"/>
</dbReference>
<dbReference type="HAMAP" id="MF_00081">
    <property type="entry name" value="HrcA"/>
    <property type="match status" value="1"/>
</dbReference>
<keyword evidence="9" id="KW-1185">Reference proteome</keyword>
<comment type="function">
    <text evidence="5">Negative regulator of class I heat shock genes (grpE-dnaK-dnaJ and groELS operons). Prevents heat-shock induction of these operons.</text>
</comment>
<dbReference type="GO" id="GO:0003677">
    <property type="term" value="F:DNA binding"/>
    <property type="evidence" value="ECO:0007669"/>
    <property type="project" value="InterPro"/>
</dbReference>
<dbReference type="GO" id="GO:0045892">
    <property type="term" value="P:negative regulation of DNA-templated transcription"/>
    <property type="evidence" value="ECO:0007669"/>
    <property type="project" value="UniProtKB-UniRule"/>
</dbReference>
<feature type="domain" description="Heat-inducible transcription repressor HrcA C-terminal" evidence="6">
    <location>
        <begin position="141"/>
        <end position="361"/>
    </location>
</feature>
<accession>I3YHB9</accession>
<dbReference type="InterPro" id="IPR021153">
    <property type="entry name" value="HrcA_C"/>
</dbReference>
<dbReference type="NCBIfam" id="TIGR00331">
    <property type="entry name" value="hrcA"/>
    <property type="match status" value="1"/>
</dbReference>
<sequence length="377" mass="41922">MVSAKISVQKAHFRLTIQTIVIAGKSTLTSETRQTDNPVSERALHFLKALVERYIREGQPVGSRTLAKDTGLDLSPATVRNVMSDLEDLGLVVSPHTSAGRVPTVAGYRLFVNSLLTWRAPSEDDIASLRTRFDVRTDAKSLIETASTLLSGITHLAGVVMLPRHERNVFRQIELLPLSEKRVLAILVTSEGEVHNRIMGTERSFTPSQLEQASNYLNQMFTGQDIGEVRKRLLDELKHAHASMDRQMIRAAALAQEVVEAAESRDDCFIAGQTNLMEFGELASMDRIRQLFEIFNQKREILHILDRCIAAEGVQIFIGEESGYALLDDCSLVTTSYRVDDRVVGVLGVIGPTRMDYQRVVPIVDVTARLLAAALRQ</sequence>
<dbReference type="InterPro" id="IPR023120">
    <property type="entry name" value="WHTH_transcript_rep_HrcA_IDD"/>
</dbReference>
<dbReference type="Gene3D" id="1.10.10.10">
    <property type="entry name" value="Winged helix-like DNA-binding domain superfamily/Winged helix DNA-binding domain"/>
    <property type="match status" value="1"/>
</dbReference>
<evidence type="ECO:0000256" key="4">
    <source>
        <dbReference type="ARBA" id="ARBA00023163"/>
    </source>
</evidence>
<evidence type="ECO:0000259" key="6">
    <source>
        <dbReference type="Pfam" id="PF01628"/>
    </source>
</evidence>
<evidence type="ECO:0000256" key="3">
    <source>
        <dbReference type="ARBA" id="ARBA00023016"/>
    </source>
</evidence>
<dbReference type="EMBL" id="CP003154">
    <property type="protein sequence ID" value="AFL76387.1"/>
    <property type="molecule type" value="Genomic_DNA"/>
</dbReference>